<feature type="coiled-coil region" evidence="1">
    <location>
        <begin position="74"/>
        <end position="101"/>
    </location>
</feature>
<dbReference type="AlphaFoldDB" id="A0A1M3T0J1"/>
<sequence>MPKVTTWSRAGVLATTRKIEKHCGVSDAGSIQREEPVARPLQQPARSLRRPPMRPQISSPGCQDVSSATSSENHEACLATVETFERENEALRRDKKYLSERLEGAGSAMQGLFDNQRRCRQEFSEQQATKQPVDGMQHTVTGWHQRLRSPACWFTRTCGSGRLDYCLTGNDSGTRHVAYSGEWRGCI</sequence>
<feature type="compositionally biased region" description="Polar residues" evidence="2">
    <location>
        <begin position="56"/>
        <end position="69"/>
    </location>
</feature>
<name>A0A1M3T0J1_ASPLC</name>
<gene>
    <name evidence="3" type="ORF">ASPFODRAFT_53657</name>
</gene>
<organism evidence="3 4">
    <name type="scientific">Aspergillus luchuensis (strain CBS 106.47)</name>
    <dbReference type="NCBI Taxonomy" id="1137211"/>
    <lineage>
        <taxon>Eukaryota</taxon>
        <taxon>Fungi</taxon>
        <taxon>Dikarya</taxon>
        <taxon>Ascomycota</taxon>
        <taxon>Pezizomycotina</taxon>
        <taxon>Eurotiomycetes</taxon>
        <taxon>Eurotiomycetidae</taxon>
        <taxon>Eurotiales</taxon>
        <taxon>Aspergillaceae</taxon>
        <taxon>Aspergillus</taxon>
        <taxon>Aspergillus subgen. Circumdati</taxon>
    </lineage>
</organism>
<dbReference type="Proteomes" id="UP000184063">
    <property type="component" value="Unassembled WGS sequence"/>
</dbReference>
<evidence type="ECO:0000313" key="4">
    <source>
        <dbReference type="Proteomes" id="UP000184063"/>
    </source>
</evidence>
<dbReference type="VEuPathDB" id="FungiDB:ASPFODRAFT_53657"/>
<evidence type="ECO:0000256" key="1">
    <source>
        <dbReference type="SAM" id="Coils"/>
    </source>
</evidence>
<evidence type="ECO:0000256" key="2">
    <source>
        <dbReference type="SAM" id="MobiDB-lite"/>
    </source>
</evidence>
<dbReference type="OrthoDB" id="4482716at2759"/>
<keyword evidence="1" id="KW-0175">Coiled coil</keyword>
<protein>
    <submittedName>
        <fullName evidence="3">Uncharacterized protein</fullName>
    </submittedName>
</protein>
<evidence type="ECO:0000313" key="3">
    <source>
        <dbReference type="EMBL" id="OJZ80284.1"/>
    </source>
</evidence>
<accession>A0A1M3T0J1</accession>
<dbReference type="EMBL" id="KV878257">
    <property type="protein sequence ID" value="OJZ80284.1"/>
    <property type="molecule type" value="Genomic_DNA"/>
</dbReference>
<proteinExistence type="predicted"/>
<reference evidence="4" key="1">
    <citation type="journal article" date="2017" name="Genome Biol.">
        <title>Comparative genomics reveals high biological diversity and specific adaptations in the industrially and medically important fungal genus Aspergillus.</title>
        <authorList>
            <person name="de Vries R.P."/>
            <person name="Riley R."/>
            <person name="Wiebenga A."/>
            <person name="Aguilar-Osorio G."/>
            <person name="Amillis S."/>
            <person name="Uchima C.A."/>
            <person name="Anderluh G."/>
            <person name="Asadollahi M."/>
            <person name="Askin M."/>
            <person name="Barry K."/>
            <person name="Battaglia E."/>
            <person name="Bayram O."/>
            <person name="Benocci T."/>
            <person name="Braus-Stromeyer S.A."/>
            <person name="Caldana C."/>
            <person name="Canovas D."/>
            <person name="Cerqueira G.C."/>
            <person name="Chen F."/>
            <person name="Chen W."/>
            <person name="Choi C."/>
            <person name="Clum A."/>
            <person name="Dos Santos R.A."/>
            <person name="Damasio A.R."/>
            <person name="Diallinas G."/>
            <person name="Emri T."/>
            <person name="Fekete E."/>
            <person name="Flipphi M."/>
            <person name="Freyberg S."/>
            <person name="Gallo A."/>
            <person name="Gournas C."/>
            <person name="Habgood R."/>
            <person name="Hainaut M."/>
            <person name="Harispe M.L."/>
            <person name="Henrissat B."/>
            <person name="Hilden K.S."/>
            <person name="Hope R."/>
            <person name="Hossain A."/>
            <person name="Karabika E."/>
            <person name="Karaffa L."/>
            <person name="Karanyi Z."/>
            <person name="Krasevec N."/>
            <person name="Kuo A."/>
            <person name="Kusch H."/>
            <person name="LaButti K."/>
            <person name="Lagendijk E.L."/>
            <person name="Lapidus A."/>
            <person name="Levasseur A."/>
            <person name="Lindquist E."/>
            <person name="Lipzen A."/>
            <person name="Logrieco A.F."/>
            <person name="MacCabe A."/>
            <person name="Maekelae M.R."/>
            <person name="Malavazi I."/>
            <person name="Melin P."/>
            <person name="Meyer V."/>
            <person name="Mielnichuk N."/>
            <person name="Miskei M."/>
            <person name="Molnar A.P."/>
            <person name="Mule G."/>
            <person name="Ngan C.Y."/>
            <person name="Orejas M."/>
            <person name="Orosz E."/>
            <person name="Ouedraogo J.P."/>
            <person name="Overkamp K.M."/>
            <person name="Park H.-S."/>
            <person name="Perrone G."/>
            <person name="Piumi F."/>
            <person name="Punt P.J."/>
            <person name="Ram A.F."/>
            <person name="Ramon A."/>
            <person name="Rauscher S."/>
            <person name="Record E."/>
            <person name="Riano-Pachon D.M."/>
            <person name="Robert V."/>
            <person name="Roehrig J."/>
            <person name="Ruller R."/>
            <person name="Salamov A."/>
            <person name="Salih N.S."/>
            <person name="Samson R.A."/>
            <person name="Sandor E."/>
            <person name="Sanguinetti M."/>
            <person name="Schuetze T."/>
            <person name="Sepcic K."/>
            <person name="Shelest E."/>
            <person name="Sherlock G."/>
            <person name="Sophianopoulou V."/>
            <person name="Squina F.M."/>
            <person name="Sun H."/>
            <person name="Susca A."/>
            <person name="Todd R.B."/>
            <person name="Tsang A."/>
            <person name="Unkles S.E."/>
            <person name="van de Wiele N."/>
            <person name="van Rossen-Uffink D."/>
            <person name="Oliveira J.V."/>
            <person name="Vesth T.C."/>
            <person name="Visser J."/>
            <person name="Yu J.-H."/>
            <person name="Zhou M."/>
            <person name="Andersen M.R."/>
            <person name="Archer D.B."/>
            <person name="Baker S.E."/>
            <person name="Benoit I."/>
            <person name="Brakhage A.A."/>
            <person name="Braus G.H."/>
            <person name="Fischer R."/>
            <person name="Frisvad J.C."/>
            <person name="Goldman G.H."/>
            <person name="Houbraken J."/>
            <person name="Oakley B."/>
            <person name="Pocsi I."/>
            <person name="Scazzocchio C."/>
            <person name="Seiboth B."/>
            <person name="vanKuyk P.A."/>
            <person name="Wortman J."/>
            <person name="Dyer P.S."/>
            <person name="Grigoriev I.V."/>
        </authorList>
    </citation>
    <scope>NUCLEOTIDE SEQUENCE [LARGE SCALE GENOMIC DNA]</scope>
    <source>
        <strain evidence="4">CBS 106.47</strain>
    </source>
</reference>
<feature type="region of interest" description="Disordered" evidence="2">
    <location>
        <begin position="24"/>
        <end position="69"/>
    </location>
</feature>